<dbReference type="AlphaFoldDB" id="Q5FN42"/>
<evidence type="ECO:0000313" key="1">
    <source>
        <dbReference type="EMBL" id="AAW62205.1"/>
    </source>
</evidence>
<reference evidence="1 2" key="1">
    <citation type="journal article" date="2005" name="Nat. Biotechnol.">
        <title>Complete genome sequence of the acetic acid bacterium Gluconobacter oxydans.</title>
        <authorList>
            <person name="Prust C."/>
            <person name="Hoffmeister M."/>
            <person name="Liesegang H."/>
            <person name="Wiezer A."/>
            <person name="Fricke W.F."/>
            <person name="Ehrenreich A."/>
            <person name="Gottschalk G."/>
            <person name="Deppenmeier U."/>
        </authorList>
    </citation>
    <scope>NUCLEOTIDE SEQUENCE [LARGE SCALE GENOMIC DNA]</scope>
    <source>
        <strain evidence="1 2">621H</strain>
    </source>
</reference>
<keyword evidence="2" id="KW-1185">Reference proteome</keyword>
<dbReference type="Proteomes" id="UP000006375">
    <property type="component" value="Chromosome"/>
</dbReference>
<dbReference type="EMBL" id="CP000009">
    <property type="protein sequence ID" value="AAW62205.1"/>
    <property type="molecule type" value="Genomic_DNA"/>
</dbReference>
<proteinExistence type="predicted"/>
<gene>
    <name evidence="1" type="ordered locus">GOX2474</name>
</gene>
<dbReference type="KEGG" id="gox:GOX2474"/>
<sequence length="59" mass="6347">MPQNPTAAALRKAIGILEDNGEALDVGTMTDNEWFDMLAELRFASRQFEKAAPAPAIAA</sequence>
<protein>
    <submittedName>
        <fullName evidence="1">Uncharacterized protein</fullName>
    </submittedName>
</protein>
<name>Q5FN42_GLUOX</name>
<organism evidence="1 2">
    <name type="scientific">Gluconobacter oxydans (strain 621H)</name>
    <name type="common">Gluconobacter suboxydans</name>
    <dbReference type="NCBI Taxonomy" id="290633"/>
    <lineage>
        <taxon>Bacteria</taxon>
        <taxon>Pseudomonadati</taxon>
        <taxon>Pseudomonadota</taxon>
        <taxon>Alphaproteobacteria</taxon>
        <taxon>Acetobacterales</taxon>
        <taxon>Acetobacteraceae</taxon>
        <taxon>Gluconobacter</taxon>
    </lineage>
</organism>
<accession>Q5FN42</accession>
<dbReference type="STRING" id="290633.GOX2474"/>
<evidence type="ECO:0000313" key="2">
    <source>
        <dbReference type="Proteomes" id="UP000006375"/>
    </source>
</evidence>
<dbReference type="HOGENOM" id="CLU_2954025_0_0_5"/>